<accession>A0ABD2YJK5</accession>
<proteinExistence type="predicted"/>
<evidence type="ECO:0000256" key="1">
    <source>
        <dbReference type="SAM" id="SignalP"/>
    </source>
</evidence>
<evidence type="ECO:0000313" key="3">
    <source>
        <dbReference type="Proteomes" id="UP001630127"/>
    </source>
</evidence>
<name>A0ABD2YJK5_9GENT</name>
<feature type="chain" id="PRO_5044770874" evidence="1">
    <location>
        <begin position="29"/>
        <end position="119"/>
    </location>
</feature>
<gene>
    <name evidence="2" type="ORF">ACH5RR_032273</name>
</gene>
<dbReference type="AlphaFoldDB" id="A0ABD2YJK5"/>
<comment type="caution">
    <text evidence="2">The sequence shown here is derived from an EMBL/GenBank/DDBJ whole genome shotgun (WGS) entry which is preliminary data.</text>
</comment>
<organism evidence="2 3">
    <name type="scientific">Cinchona calisaya</name>
    <dbReference type="NCBI Taxonomy" id="153742"/>
    <lineage>
        <taxon>Eukaryota</taxon>
        <taxon>Viridiplantae</taxon>
        <taxon>Streptophyta</taxon>
        <taxon>Embryophyta</taxon>
        <taxon>Tracheophyta</taxon>
        <taxon>Spermatophyta</taxon>
        <taxon>Magnoliopsida</taxon>
        <taxon>eudicotyledons</taxon>
        <taxon>Gunneridae</taxon>
        <taxon>Pentapetalae</taxon>
        <taxon>asterids</taxon>
        <taxon>lamiids</taxon>
        <taxon>Gentianales</taxon>
        <taxon>Rubiaceae</taxon>
        <taxon>Cinchonoideae</taxon>
        <taxon>Cinchoneae</taxon>
        <taxon>Cinchona</taxon>
    </lineage>
</organism>
<sequence length="119" mass="13469">MGHHAHLWVTNLIRFSVLLDFGFKPLLAHGDQLFQCNDPYPVDKSSEESVPTEQQVPSGLNEVGLEVVAKDNEGKIKAIWIELIHKYIDVELAEASSMRMIMIKAKEEGYDDAFDTHCK</sequence>
<keyword evidence="3" id="KW-1185">Reference proteome</keyword>
<feature type="signal peptide" evidence="1">
    <location>
        <begin position="1"/>
        <end position="28"/>
    </location>
</feature>
<reference evidence="2 3" key="1">
    <citation type="submission" date="2024-11" db="EMBL/GenBank/DDBJ databases">
        <title>A near-complete genome assembly of Cinchona calisaya.</title>
        <authorList>
            <person name="Lian D.C."/>
            <person name="Zhao X.W."/>
            <person name="Wei L."/>
        </authorList>
    </citation>
    <scope>NUCLEOTIDE SEQUENCE [LARGE SCALE GENOMIC DNA]</scope>
    <source>
        <tissue evidence="2">Nenye</tissue>
    </source>
</reference>
<dbReference type="EMBL" id="JBJUIK010000013">
    <property type="protein sequence ID" value="KAL3506891.1"/>
    <property type="molecule type" value="Genomic_DNA"/>
</dbReference>
<dbReference type="Proteomes" id="UP001630127">
    <property type="component" value="Unassembled WGS sequence"/>
</dbReference>
<keyword evidence="1" id="KW-0732">Signal</keyword>
<protein>
    <submittedName>
        <fullName evidence="2">Uncharacterized protein</fullName>
    </submittedName>
</protein>
<evidence type="ECO:0000313" key="2">
    <source>
        <dbReference type="EMBL" id="KAL3506891.1"/>
    </source>
</evidence>